<name>A0A7T7V0T9_9FLAO</name>
<sequence>MKKIVLLASLTLIFVSCGRSSDNTNEIIIDPVVEVPALPTKITGDSDVKEIKYNGNKISEISSAVSRMIFEYTGNFITKIIVYNIHGKKMRSVDFVYNNGRLITAYPEDVDYKGVFSYSYPESNVINCTEITRYGSGNGSLINKKIVTYIQKNNNIISEELTYYQDDELRGSVSKIYTYDDKKNVYRNILGIDKIKAFLVSQIQDWNIRGDDNNNLTMDVVNPSINGEILKYKAVNSINYSVDNYPVRIITKMYTEGKDISQNYIGVNLFEYSK</sequence>
<proteinExistence type="predicted"/>
<evidence type="ECO:0008006" key="4">
    <source>
        <dbReference type="Google" id="ProtNLM"/>
    </source>
</evidence>
<dbReference type="PROSITE" id="PS51257">
    <property type="entry name" value="PROKAR_LIPOPROTEIN"/>
    <property type="match status" value="1"/>
</dbReference>
<dbReference type="AlphaFoldDB" id="A0A7T7V0T9"/>
<dbReference type="KEGG" id="egm:AYC65_14155"/>
<keyword evidence="3" id="KW-1185">Reference proteome</keyword>
<dbReference type="RefSeq" id="WP_059333851.1">
    <property type="nucleotide sequence ID" value="NZ_CBCSDR010000006.1"/>
</dbReference>
<feature type="signal peptide" evidence="1">
    <location>
        <begin position="1"/>
        <end position="21"/>
    </location>
</feature>
<evidence type="ECO:0000256" key="1">
    <source>
        <dbReference type="SAM" id="SignalP"/>
    </source>
</evidence>
<accession>A0A7T7V0T9</accession>
<feature type="chain" id="PRO_5032982873" description="DUF4595 domain-containing protein" evidence="1">
    <location>
        <begin position="22"/>
        <end position="274"/>
    </location>
</feature>
<dbReference type="GeneID" id="93134058"/>
<gene>
    <name evidence="2" type="ORF">I6H88_04145</name>
</gene>
<organism evidence="2 3">
    <name type="scientific">Elizabethkingia bruuniana</name>
    <dbReference type="NCBI Taxonomy" id="1756149"/>
    <lineage>
        <taxon>Bacteria</taxon>
        <taxon>Pseudomonadati</taxon>
        <taxon>Bacteroidota</taxon>
        <taxon>Flavobacteriia</taxon>
        <taxon>Flavobacteriales</taxon>
        <taxon>Weeksellaceae</taxon>
        <taxon>Elizabethkingia</taxon>
    </lineage>
</organism>
<protein>
    <recommendedName>
        <fullName evidence="4">DUF4595 domain-containing protein</fullName>
    </recommendedName>
</protein>
<keyword evidence="1" id="KW-0732">Signal</keyword>
<dbReference type="Proteomes" id="UP000595426">
    <property type="component" value="Chromosome"/>
</dbReference>
<reference evidence="2 3" key="1">
    <citation type="submission" date="2020-12" db="EMBL/GenBank/DDBJ databases">
        <title>FDA dAtabase for Regulatory Grade micrObial Sequences (FDA-ARGOS): Supporting development and validation of Infectious Disease Dx tests.</title>
        <authorList>
            <person name="Kerrigan L."/>
            <person name="Long C."/>
            <person name="Tallon L."/>
            <person name="Sadzewicz L."/>
            <person name="Zhao X."/>
            <person name="Boylan J."/>
            <person name="Ott S."/>
            <person name="Bowen H."/>
            <person name="Vavikolanu K."/>
            <person name="Mehta A."/>
            <person name="Aluvathingal J."/>
            <person name="Nadendla S."/>
            <person name="Yan Y."/>
            <person name="Sichtig H."/>
        </authorList>
    </citation>
    <scope>NUCLEOTIDE SEQUENCE [LARGE SCALE GENOMIC DNA]</scope>
    <source>
        <strain evidence="2 3">FDAARGOS_1031</strain>
    </source>
</reference>
<evidence type="ECO:0000313" key="3">
    <source>
        <dbReference type="Proteomes" id="UP000595426"/>
    </source>
</evidence>
<evidence type="ECO:0000313" key="2">
    <source>
        <dbReference type="EMBL" id="QQN59783.1"/>
    </source>
</evidence>
<dbReference type="EMBL" id="CP067018">
    <property type="protein sequence ID" value="QQN59783.1"/>
    <property type="molecule type" value="Genomic_DNA"/>
</dbReference>